<dbReference type="AlphaFoldDB" id="A0A6S6TDV3"/>
<accession>A0A6S6TDV3</accession>
<sequence>MSTDTNEATIEPIQMLYLNAAHLLKLISVTIIEPIQMLYLNENRGD</sequence>
<reference evidence="1" key="1">
    <citation type="submission" date="2020-01" db="EMBL/GenBank/DDBJ databases">
        <authorList>
            <person name="Meier V. D."/>
            <person name="Meier V D."/>
        </authorList>
    </citation>
    <scope>NUCLEOTIDE SEQUENCE</scope>
    <source>
        <strain evidence="1">HLG_WM_MAG_05</strain>
    </source>
</reference>
<proteinExistence type="predicted"/>
<gene>
    <name evidence="1" type="ORF">HELGO_WM4657</name>
</gene>
<dbReference type="EMBL" id="CACVAU010000050">
    <property type="protein sequence ID" value="CAA6816397.1"/>
    <property type="molecule type" value="Genomic_DNA"/>
</dbReference>
<name>A0A6S6TDV3_9BACT</name>
<protein>
    <submittedName>
        <fullName evidence="1">Uncharacterized protein</fullName>
    </submittedName>
</protein>
<evidence type="ECO:0000313" key="1">
    <source>
        <dbReference type="EMBL" id="CAA6816397.1"/>
    </source>
</evidence>
<organism evidence="1">
    <name type="scientific">uncultured Sulfurovum sp</name>
    <dbReference type="NCBI Taxonomy" id="269237"/>
    <lineage>
        <taxon>Bacteria</taxon>
        <taxon>Pseudomonadati</taxon>
        <taxon>Campylobacterota</taxon>
        <taxon>Epsilonproteobacteria</taxon>
        <taxon>Campylobacterales</taxon>
        <taxon>Sulfurovaceae</taxon>
        <taxon>Sulfurovum</taxon>
        <taxon>environmental samples</taxon>
    </lineage>
</organism>